<protein>
    <submittedName>
        <fullName evidence="1">XisI protein</fullName>
    </submittedName>
</protein>
<dbReference type="EMBL" id="CP042328">
    <property type="protein sequence ID" value="QDZ41643.1"/>
    <property type="molecule type" value="Genomic_DNA"/>
</dbReference>
<organism evidence="1 2">
    <name type="scientific">Euhalothece natronophila Z-M001</name>
    <dbReference type="NCBI Taxonomy" id="522448"/>
    <lineage>
        <taxon>Bacteria</taxon>
        <taxon>Bacillati</taxon>
        <taxon>Cyanobacteriota</taxon>
        <taxon>Cyanophyceae</taxon>
        <taxon>Oscillatoriophycideae</taxon>
        <taxon>Chroococcales</taxon>
        <taxon>Halothecacae</taxon>
        <taxon>Halothece cluster</taxon>
        <taxon>Euhalothece</taxon>
    </lineage>
</organism>
<dbReference type="Gene3D" id="3.30.310.110">
    <property type="entry name" value="XisI-like"/>
    <property type="match status" value="1"/>
</dbReference>
<dbReference type="KEGG" id="enn:FRE64_16855"/>
<proteinExistence type="predicted"/>
<sequence length="111" mass="13390">MDKLTQYRTLIKELLSRYASYKKDQEDWELQLIFDEERDHYLWFDVGWKGTKRIYHCVIHLDIKDEKVWLQQNLTDLNPAEDLIELGVAREDIILGFQPPFKRPFTNYGIA</sequence>
<dbReference type="Proteomes" id="UP000318453">
    <property type="component" value="Plasmid pEu2"/>
</dbReference>
<dbReference type="OrthoDB" id="467081at2"/>
<dbReference type="SUPFAM" id="SSF143847">
    <property type="entry name" value="XisI-like"/>
    <property type="match status" value="1"/>
</dbReference>
<accession>A0A5B8NQN7</accession>
<gene>
    <name evidence="1" type="ORF">FRE64_16855</name>
</gene>
<dbReference type="AlphaFoldDB" id="A0A5B8NQN7"/>
<geneLocation type="plasmid" evidence="2">
    <name>peu2</name>
</geneLocation>
<name>A0A5B8NQN7_9CHRO</name>
<dbReference type="InterPro" id="IPR014968">
    <property type="entry name" value="XisI"/>
</dbReference>
<dbReference type="CDD" id="cd16382">
    <property type="entry name" value="XisI-like"/>
    <property type="match status" value="1"/>
</dbReference>
<evidence type="ECO:0000313" key="1">
    <source>
        <dbReference type="EMBL" id="QDZ41643.1"/>
    </source>
</evidence>
<evidence type="ECO:0000313" key="2">
    <source>
        <dbReference type="Proteomes" id="UP000318453"/>
    </source>
</evidence>
<reference evidence="1" key="1">
    <citation type="submission" date="2019-08" db="EMBL/GenBank/DDBJ databases">
        <title>Carotenoids and Carotenoid Binding Proteins in the Halophilic Cyanobacterium Euhalothece sp. ZM00.</title>
        <authorList>
            <person name="Cho S.M."/>
            <person name="Song J.Y."/>
            <person name="Park Y.-I."/>
        </authorList>
    </citation>
    <scope>NUCLEOTIDE SEQUENCE [LARGE SCALE GENOMIC DNA]</scope>
    <source>
        <strain evidence="1">Z-M001</strain>
        <plasmid evidence="1">pEu2</plasmid>
    </source>
</reference>
<dbReference type="RefSeq" id="WP_146297571.1">
    <property type="nucleotide sequence ID" value="NZ_CP042328.1"/>
</dbReference>
<keyword evidence="2" id="KW-1185">Reference proteome</keyword>
<keyword evidence="1" id="KW-0614">Plasmid</keyword>
<dbReference type="InterPro" id="IPR035943">
    <property type="entry name" value="XisI-like_sf"/>
</dbReference>
<dbReference type="Pfam" id="PF08869">
    <property type="entry name" value="XisI"/>
    <property type="match status" value="1"/>
</dbReference>